<dbReference type="Pfam" id="PF13181">
    <property type="entry name" value="TPR_8"/>
    <property type="match status" value="2"/>
</dbReference>
<evidence type="ECO:0000256" key="5">
    <source>
        <dbReference type="ARBA" id="ARBA00022803"/>
    </source>
</evidence>
<keyword evidence="8" id="KW-0472">Membrane</keyword>
<dbReference type="PANTHER" id="PTHR46208:SF1">
    <property type="entry name" value="MITOCHONDRIAL IMPORT RECEPTOR SUBUNIT TOM70"/>
    <property type="match status" value="1"/>
</dbReference>
<dbReference type="Proteomes" id="UP000268350">
    <property type="component" value="Unassembled WGS sequence"/>
</dbReference>
<evidence type="ECO:0000256" key="9">
    <source>
        <dbReference type="ARBA" id="ARBA00038030"/>
    </source>
</evidence>
<dbReference type="PANTHER" id="PTHR46208">
    <property type="entry name" value="MITOCHONDRIAL IMPORT RECEPTOR SUBUNIT TOM70"/>
    <property type="match status" value="1"/>
</dbReference>
<keyword evidence="2" id="KW-0812">Transmembrane</keyword>
<dbReference type="GO" id="GO:0030943">
    <property type="term" value="F:mitochondrion targeting sequence binding"/>
    <property type="evidence" value="ECO:0007669"/>
    <property type="project" value="TreeGrafter"/>
</dbReference>
<evidence type="ECO:0000256" key="3">
    <source>
        <dbReference type="ARBA" id="ARBA00022737"/>
    </source>
</evidence>
<evidence type="ECO:0000256" key="4">
    <source>
        <dbReference type="ARBA" id="ARBA00022787"/>
    </source>
</evidence>
<dbReference type="GO" id="GO:0045039">
    <property type="term" value="P:protein insertion into mitochondrial inner membrane"/>
    <property type="evidence" value="ECO:0007669"/>
    <property type="project" value="TreeGrafter"/>
</dbReference>
<feature type="repeat" description="TPR" evidence="10">
    <location>
        <begin position="63"/>
        <end position="96"/>
    </location>
</feature>
<evidence type="ECO:0000256" key="10">
    <source>
        <dbReference type="PROSITE-ProRule" id="PRU00339"/>
    </source>
</evidence>
<keyword evidence="5 10" id="KW-0802">TPR repeat</keyword>
<accession>A0A3B0JXD8</accession>
<keyword evidence="12" id="KW-1185">Reference proteome</keyword>
<gene>
    <name evidence="11" type="ORF">DGUA_6G011074</name>
</gene>
<dbReference type="SMART" id="SM00028">
    <property type="entry name" value="TPR"/>
    <property type="match status" value="8"/>
</dbReference>
<sequence>MAIILQRLSSVKLEKWQIGVICGAPFVIGLGSIAAKKIFSGKEKGKVIDSLTPTQKLALSKEAVAHKEEGNNFYRNEKFEEAVQCYDKALEKCPNDQLIDMAMLLHNRAAAFEMLQQWDKVLQDSNESLEYSPRYFKAYIRRARAHEALGNMKASLDDITACCILEMFQNNHSIVFADRILKQTAHADAAAELANRPPIVPSLFAVNCYMRSFINDPIQTISVPLRSLSQTPKGFVRAQRALRERNFADIIQGCKEEIESLEAVRYRPEALLTLGTFHLLSNSFVESKREFEAIIANASTDAKLRAYAHIRRATVHSHLNDKAAAEADFDAAKQLQPKNPDVYLQRALVLMPHEHSDAALALYEKAVALAPDHAVAVVKKCYVDYCATLVATDNGNEQRKEDALRRFEEAIEKFPDCVESYSLMAQVLADQQEFLMANECYEKALKLEPCNPSVIVEHALMVLQWRGDKEMATEMLNRAIAVDRQCQQAYETLGIIEVQRARLKPAVEQFNKAIDCCKSYEELVHAFALRNAAQAQINITTKLDINIEGMTELVQQGRPQPATL</sequence>
<dbReference type="STRING" id="7266.A0A3B0JXD8"/>
<dbReference type="InterPro" id="IPR019734">
    <property type="entry name" value="TPR_rpt"/>
</dbReference>
<name>A0A3B0JXD8_DROGU</name>
<keyword evidence="6" id="KW-1133">Transmembrane helix</keyword>
<dbReference type="InterPro" id="IPR013105">
    <property type="entry name" value="TPR_2"/>
</dbReference>
<dbReference type="AlphaFoldDB" id="A0A3B0JXD8"/>
<keyword evidence="4" id="KW-1000">Mitochondrion outer membrane</keyword>
<evidence type="ECO:0000256" key="1">
    <source>
        <dbReference type="ARBA" id="ARBA00004572"/>
    </source>
</evidence>
<keyword evidence="3" id="KW-0677">Repeat</keyword>
<dbReference type="SUPFAM" id="SSF48452">
    <property type="entry name" value="TPR-like"/>
    <property type="match status" value="3"/>
</dbReference>
<dbReference type="EMBL" id="OUUW01000003">
    <property type="protein sequence ID" value="SPP78429.1"/>
    <property type="molecule type" value="Genomic_DNA"/>
</dbReference>
<comment type="similarity">
    <text evidence="9">Belongs to the Tom70 family.</text>
</comment>
<reference evidence="12" key="1">
    <citation type="submission" date="2018-01" db="EMBL/GenBank/DDBJ databases">
        <authorList>
            <person name="Alioto T."/>
            <person name="Alioto T."/>
        </authorList>
    </citation>
    <scope>NUCLEOTIDE SEQUENCE [LARGE SCALE GENOMIC DNA]</scope>
</reference>
<dbReference type="Gene3D" id="1.25.40.10">
    <property type="entry name" value="Tetratricopeptide repeat domain"/>
    <property type="match status" value="2"/>
</dbReference>
<dbReference type="OMA" id="DDITACC"/>
<dbReference type="InterPro" id="IPR011990">
    <property type="entry name" value="TPR-like_helical_dom_sf"/>
</dbReference>
<dbReference type="GO" id="GO:0008320">
    <property type="term" value="F:protein transmembrane transporter activity"/>
    <property type="evidence" value="ECO:0007669"/>
    <property type="project" value="TreeGrafter"/>
</dbReference>
<evidence type="ECO:0000256" key="7">
    <source>
        <dbReference type="ARBA" id="ARBA00023128"/>
    </source>
</evidence>
<keyword evidence="7" id="KW-0496">Mitochondrion</keyword>
<dbReference type="GO" id="GO:0030150">
    <property type="term" value="P:protein import into mitochondrial matrix"/>
    <property type="evidence" value="ECO:0007669"/>
    <property type="project" value="TreeGrafter"/>
</dbReference>
<evidence type="ECO:0000256" key="8">
    <source>
        <dbReference type="ARBA" id="ARBA00023136"/>
    </source>
</evidence>
<evidence type="ECO:0000256" key="2">
    <source>
        <dbReference type="ARBA" id="ARBA00022692"/>
    </source>
</evidence>
<dbReference type="GO" id="GO:0005741">
    <property type="term" value="C:mitochondrial outer membrane"/>
    <property type="evidence" value="ECO:0007669"/>
    <property type="project" value="UniProtKB-SubCell"/>
</dbReference>
<feature type="repeat" description="TPR" evidence="10">
    <location>
        <begin position="418"/>
        <end position="451"/>
    </location>
</feature>
<evidence type="ECO:0000256" key="6">
    <source>
        <dbReference type="ARBA" id="ARBA00022989"/>
    </source>
</evidence>
<evidence type="ECO:0000313" key="12">
    <source>
        <dbReference type="Proteomes" id="UP000268350"/>
    </source>
</evidence>
<dbReference type="OrthoDB" id="66418at2759"/>
<keyword evidence="11" id="KW-0675">Receptor</keyword>
<dbReference type="Pfam" id="PF07719">
    <property type="entry name" value="TPR_2"/>
    <property type="match status" value="1"/>
</dbReference>
<comment type="subcellular location">
    <subcellularLocation>
        <location evidence="1">Mitochondrion outer membrane</location>
        <topology evidence="1">Single-pass membrane protein</topology>
    </subcellularLocation>
</comment>
<proteinExistence type="inferred from homology"/>
<dbReference type="PROSITE" id="PS50005">
    <property type="entry name" value="TPR"/>
    <property type="match status" value="3"/>
</dbReference>
<feature type="repeat" description="TPR" evidence="10">
    <location>
        <begin position="340"/>
        <end position="373"/>
    </location>
</feature>
<organism evidence="11 12">
    <name type="scientific">Drosophila guanche</name>
    <name type="common">Fruit fly</name>
    <dbReference type="NCBI Taxonomy" id="7266"/>
    <lineage>
        <taxon>Eukaryota</taxon>
        <taxon>Metazoa</taxon>
        <taxon>Ecdysozoa</taxon>
        <taxon>Arthropoda</taxon>
        <taxon>Hexapoda</taxon>
        <taxon>Insecta</taxon>
        <taxon>Pterygota</taxon>
        <taxon>Neoptera</taxon>
        <taxon>Endopterygota</taxon>
        <taxon>Diptera</taxon>
        <taxon>Brachycera</taxon>
        <taxon>Muscomorpha</taxon>
        <taxon>Ephydroidea</taxon>
        <taxon>Drosophilidae</taxon>
        <taxon>Drosophila</taxon>
        <taxon>Sophophora</taxon>
    </lineage>
</organism>
<evidence type="ECO:0000313" key="11">
    <source>
        <dbReference type="EMBL" id="SPP78429.1"/>
    </source>
</evidence>
<protein>
    <submittedName>
        <fullName evidence="11">Blast:Mitochondrial import receptor subunit TOM70</fullName>
    </submittedName>
</protein>